<feature type="transmembrane region" description="Helical" evidence="10">
    <location>
        <begin position="203"/>
        <end position="220"/>
    </location>
</feature>
<evidence type="ECO:0000256" key="3">
    <source>
        <dbReference type="ARBA" id="ARBA00022448"/>
    </source>
</evidence>
<dbReference type="EMBL" id="NBRZ01000002">
    <property type="protein sequence ID" value="OSG83989.1"/>
    <property type="molecule type" value="Genomic_DNA"/>
</dbReference>
<dbReference type="InterPro" id="IPR051084">
    <property type="entry name" value="H+-coupled_symporters"/>
</dbReference>
<dbReference type="Pfam" id="PF07690">
    <property type="entry name" value="MFS_1"/>
    <property type="match status" value="1"/>
</dbReference>
<dbReference type="PANTHER" id="PTHR43528:SF1">
    <property type="entry name" value="ALPHA-KETOGLUTARATE PERMEASE"/>
    <property type="match status" value="1"/>
</dbReference>
<feature type="transmembrane region" description="Helical" evidence="10">
    <location>
        <begin position="168"/>
        <end position="191"/>
    </location>
</feature>
<evidence type="ECO:0000256" key="2">
    <source>
        <dbReference type="ARBA" id="ARBA00008240"/>
    </source>
</evidence>
<feature type="domain" description="Major facilitator superfamily (MFS) profile" evidence="11">
    <location>
        <begin position="27"/>
        <end position="440"/>
    </location>
</feature>
<evidence type="ECO:0000256" key="7">
    <source>
        <dbReference type="ARBA" id="ARBA00022847"/>
    </source>
</evidence>
<dbReference type="Proteomes" id="UP000868516">
    <property type="component" value="Unassembled WGS sequence"/>
</dbReference>
<dbReference type="InterPro" id="IPR020846">
    <property type="entry name" value="MFS_dom"/>
</dbReference>
<sequence length="453" mass="50546">MSLINHTLRKIHPDKTMKKNDDNLKKAAVASFVGSFIEWFDYASYGYMVTILAVIFFPGEDHITGLIAAYAVFALSFFIRPFGGIFWGWLGDRTGRRKALSYSIITMSVATTLIAFLPTYKEAGFISPLLLILARTAQGFSASGEYAGGAVFLYEYAPDNRKGFYTSLIPASTATGLLFGSLFVAGMYIALSTEALYSWGWRIPFFLAAPSGFIGWYIRTKVNDSPSFRKSVHSRKENISMKSLFRKQSRRIITGWGVSCLNAVAFYLLLSYLPTWLITYQGVPEKYSFMISTCILLLYIFMVILMGWVSDHLGRKSILLTASGCFIVFSLPFFMIINNNSENLLLIAIVYCFLVLFLAMNDGTASCFLCNLFPVQFRYTGFAFSFNCANTLLGGTTLLISTELIKLSGSPVSPVFFLIFSAVIALLSIILNRNLLREKNVPDNPGFSQKITE</sequence>
<evidence type="ECO:0000256" key="10">
    <source>
        <dbReference type="SAM" id="Phobius"/>
    </source>
</evidence>
<keyword evidence="7" id="KW-0769">Symport</keyword>
<gene>
    <name evidence="12" type="ORF">R545_04895</name>
</gene>
<dbReference type="AlphaFoldDB" id="A0A7Z1BP99"/>
<dbReference type="InterPro" id="IPR005829">
    <property type="entry name" value="Sugar_transporter_CS"/>
</dbReference>
<comment type="subcellular location">
    <subcellularLocation>
        <location evidence="1">Cell inner membrane</location>
        <topology evidence="1">Multi-pass membrane protein</topology>
    </subcellularLocation>
</comment>
<feature type="transmembrane region" description="Helical" evidence="10">
    <location>
        <begin position="318"/>
        <end position="337"/>
    </location>
</feature>
<feature type="transmembrane region" description="Helical" evidence="10">
    <location>
        <begin position="63"/>
        <end position="87"/>
    </location>
</feature>
<dbReference type="InterPro" id="IPR036259">
    <property type="entry name" value="MFS_trans_sf"/>
</dbReference>
<feature type="transmembrane region" description="Helical" evidence="10">
    <location>
        <begin position="252"/>
        <end position="275"/>
    </location>
</feature>
<evidence type="ECO:0000259" key="11">
    <source>
        <dbReference type="PROSITE" id="PS50850"/>
    </source>
</evidence>
<keyword evidence="3" id="KW-0813">Transport</keyword>
<keyword evidence="4" id="KW-1003">Cell membrane</keyword>
<dbReference type="SUPFAM" id="SSF103473">
    <property type="entry name" value="MFS general substrate transporter"/>
    <property type="match status" value="1"/>
</dbReference>
<name>A0A7Z1BP99_SALDZ</name>
<evidence type="ECO:0000256" key="9">
    <source>
        <dbReference type="ARBA" id="ARBA00023136"/>
    </source>
</evidence>
<evidence type="ECO:0000256" key="8">
    <source>
        <dbReference type="ARBA" id="ARBA00022989"/>
    </source>
</evidence>
<dbReference type="InterPro" id="IPR011701">
    <property type="entry name" value="MFS"/>
</dbReference>
<feature type="transmembrane region" description="Helical" evidence="10">
    <location>
        <begin position="99"/>
        <end position="117"/>
    </location>
</feature>
<comment type="caution">
    <text evidence="12">The sequence shown here is derived from an EMBL/GenBank/DDBJ whole genome shotgun (WGS) entry which is preliminary data.</text>
</comment>
<dbReference type="PANTHER" id="PTHR43528">
    <property type="entry name" value="ALPHA-KETOGLUTARATE PERMEASE"/>
    <property type="match status" value="1"/>
</dbReference>
<protein>
    <recommendedName>
        <fullName evidence="11">Major facilitator superfamily (MFS) profile domain-containing protein</fullName>
    </recommendedName>
</protein>
<keyword evidence="6 10" id="KW-0812">Transmembrane</keyword>
<dbReference type="PROSITE" id="PS50850">
    <property type="entry name" value="MFS"/>
    <property type="match status" value="1"/>
</dbReference>
<keyword evidence="9 10" id="KW-0472">Membrane</keyword>
<evidence type="ECO:0000256" key="4">
    <source>
        <dbReference type="ARBA" id="ARBA00022475"/>
    </source>
</evidence>
<feature type="transmembrane region" description="Helical" evidence="10">
    <location>
        <begin position="381"/>
        <end position="400"/>
    </location>
</feature>
<dbReference type="GO" id="GO:0005886">
    <property type="term" value="C:plasma membrane"/>
    <property type="evidence" value="ECO:0007669"/>
    <property type="project" value="UniProtKB-SubCell"/>
</dbReference>
<organism evidence="12">
    <name type="scientific">Salmonella enterica subsp. diarizonae serovar Rough:r:z</name>
    <dbReference type="NCBI Taxonomy" id="1974321"/>
    <lineage>
        <taxon>Bacteria</taxon>
        <taxon>Pseudomonadati</taxon>
        <taxon>Pseudomonadota</taxon>
        <taxon>Gammaproteobacteria</taxon>
        <taxon>Enterobacterales</taxon>
        <taxon>Enterobacteriaceae</taxon>
        <taxon>Salmonella</taxon>
    </lineage>
</organism>
<dbReference type="PROSITE" id="PS00216">
    <property type="entry name" value="SUGAR_TRANSPORT_1"/>
    <property type="match status" value="1"/>
</dbReference>
<evidence type="ECO:0000256" key="5">
    <source>
        <dbReference type="ARBA" id="ARBA00022519"/>
    </source>
</evidence>
<dbReference type="Gene3D" id="1.20.1250.20">
    <property type="entry name" value="MFS general substrate transporter like domains"/>
    <property type="match status" value="2"/>
</dbReference>
<feature type="transmembrane region" description="Helical" evidence="10">
    <location>
        <begin position="137"/>
        <end position="156"/>
    </location>
</feature>
<keyword evidence="8 10" id="KW-1133">Transmembrane helix</keyword>
<feature type="transmembrane region" description="Helical" evidence="10">
    <location>
        <begin position="287"/>
        <end position="306"/>
    </location>
</feature>
<proteinExistence type="inferred from homology"/>
<dbReference type="GO" id="GO:0015293">
    <property type="term" value="F:symporter activity"/>
    <property type="evidence" value="ECO:0007669"/>
    <property type="project" value="UniProtKB-KW"/>
</dbReference>
<feature type="transmembrane region" description="Helical" evidence="10">
    <location>
        <begin position="412"/>
        <end position="431"/>
    </location>
</feature>
<feature type="transmembrane region" description="Helical" evidence="10">
    <location>
        <begin position="343"/>
        <end position="360"/>
    </location>
</feature>
<feature type="transmembrane region" description="Helical" evidence="10">
    <location>
        <begin position="27"/>
        <end position="57"/>
    </location>
</feature>
<reference evidence="12" key="1">
    <citation type="submission" date="2017-03" db="EMBL/GenBank/DDBJ databases">
        <title>Salmonella serotype comparative study.</title>
        <authorList>
            <person name="Liao J."/>
        </authorList>
    </citation>
    <scope>NUCLEOTIDE SEQUENCE [LARGE SCALE GENOMIC DNA]</scope>
    <source>
        <strain evidence="12">NY_FSL S10-1123</strain>
    </source>
</reference>
<evidence type="ECO:0000256" key="6">
    <source>
        <dbReference type="ARBA" id="ARBA00022692"/>
    </source>
</evidence>
<evidence type="ECO:0000313" key="12">
    <source>
        <dbReference type="EMBL" id="OSG83989.1"/>
    </source>
</evidence>
<comment type="similarity">
    <text evidence="2">Belongs to the major facilitator superfamily. Metabolite:H+ Symporter (MHS) family (TC 2.A.1.6) family.</text>
</comment>
<accession>A0A7Z1BP99</accession>
<evidence type="ECO:0000256" key="1">
    <source>
        <dbReference type="ARBA" id="ARBA00004429"/>
    </source>
</evidence>
<keyword evidence="5" id="KW-0997">Cell inner membrane</keyword>